<dbReference type="PANTHER" id="PTHR38791">
    <property type="entry name" value="ZN(II)2CYS6 TRANSCRIPTION FACTOR (EUROFUNG)-RELATED-RELATED"/>
    <property type="match status" value="1"/>
</dbReference>
<gene>
    <name evidence="2" type="ORF">G7Y89_g13211</name>
</gene>
<dbReference type="EMBL" id="JAAMPI010001506">
    <property type="protein sequence ID" value="KAF4624959.1"/>
    <property type="molecule type" value="Genomic_DNA"/>
</dbReference>
<feature type="region of interest" description="Disordered" evidence="1">
    <location>
        <begin position="386"/>
        <end position="418"/>
    </location>
</feature>
<feature type="region of interest" description="Disordered" evidence="1">
    <location>
        <begin position="12"/>
        <end position="38"/>
    </location>
</feature>
<comment type="caution">
    <text evidence="2">The sequence shown here is derived from an EMBL/GenBank/DDBJ whole genome shotgun (WGS) entry which is preliminary data.</text>
</comment>
<dbReference type="InterPro" id="IPR053175">
    <property type="entry name" value="DHMBA_Reg_Transcription_Factor"/>
</dbReference>
<protein>
    <submittedName>
        <fullName evidence="2">Uncharacterized protein</fullName>
    </submittedName>
</protein>
<name>A0A8H4VYX4_9HELO</name>
<evidence type="ECO:0000313" key="2">
    <source>
        <dbReference type="EMBL" id="KAF4624959.1"/>
    </source>
</evidence>
<proteinExistence type="predicted"/>
<evidence type="ECO:0000313" key="3">
    <source>
        <dbReference type="Proteomes" id="UP000566819"/>
    </source>
</evidence>
<keyword evidence="3" id="KW-1185">Reference proteome</keyword>
<accession>A0A8H4VYX4</accession>
<dbReference type="AlphaFoldDB" id="A0A8H4VYX4"/>
<reference evidence="2 3" key="1">
    <citation type="submission" date="2020-03" db="EMBL/GenBank/DDBJ databases">
        <title>Draft Genome Sequence of Cudoniella acicularis.</title>
        <authorList>
            <person name="Buettner E."/>
            <person name="Kellner H."/>
        </authorList>
    </citation>
    <scope>NUCLEOTIDE SEQUENCE [LARGE SCALE GENOMIC DNA]</scope>
    <source>
        <strain evidence="2 3">DSM 108380</strain>
    </source>
</reference>
<organism evidence="2 3">
    <name type="scientific">Cudoniella acicularis</name>
    <dbReference type="NCBI Taxonomy" id="354080"/>
    <lineage>
        <taxon>Eukaryota</taxon>
        <taxon>Fungi</taxon>
        <taxon>Dikarya</taxon>
        <taxon>Ascomycota</taxon>
        <taxon>Pezizomycotina</taxon>
        <taxon>Leotiomycetes</taxon>
        <taxon>Helotiales</taxon>
        <taxon>Tricladiaceae</taxon>
        <taxon>Cudoniella</taxon>
    </lineage>
</organism>
<dbReference type="OrthoDB" id="5429770at2759"/>
<dbReference type="Proteomes" id="UP000566819">
    <property type="component" value="Unassembled WGS sequence"/>
</dbReference>
<dbReference type="PANTHER" id="PTHR38791:SF1">
    <property type="entry name" value="TRANSCRIPTION FACTOR, PUTATIVE-RELATED"/>
    <property type="match status" value="1"/>
</dbReference>
<evidence type="ECO:0000256" key="1">
    <source>
        <dbReference type="SAM" id="MobiDB-lite"/>
    </source>
</evidence>
<sequence length="540" mass="59845">MSSIVIHKFKAKLSSPSNSDPAPIERRQKPSKTAAKPTLNHATSITSISLPSPNPIDPIEDRAFCYFHATFVIGHSRSFKYLETIYQHMGKHLSISIRAVGLASLSKAVRSTELEILATKAYASALHLINGILSTSQATDDATLSTVMLLDQFEKIIPAPSRSAQAWTNHLNGASALMKLRGPMQFKTKSGLEMFIQMSSHLLVSCMQHEIPLPKDYLALRTYATNFLDTTDISWRLSEVTVKYIAFQAAIKDGSLFEPQTIIAATAAMDAEMAALLASVPFGWDGQTVPLLYPSDLVYESHYDIYIDYRIVEALNMVRAGRFPLFHLIREQAEKTFEPLSIECEVMLQQAIDNQEEMVRVICACVPQQAGYLSLINNDDENTANFSPPSFPSPISSPSSSTSSPSSNSTSTSSSQKSIKLSTSHTVSAYSLLWPLFVVANSPYSPPAAKEWIIRQLHIFGGLLGLEKALELVRMLESEDEKKKDVWKVSTGPQAVRRRKRKIWGGSVAALRAVYSRVSGYRRWKVNERLVFYGNGEVTA</sequence>